<dbReference type="InterPro" id="IPR009100">
    <property type="entry name" value="AcylCoA_DH/oxidase_NM_dom_sf"/>
</dbReference>
<comment type="caution">
    <text evidence="4">The sequence shown here is derived from an EMBL/GenBank/DDBJ whole genome shotgun (WGS) entry which is preliminary data.</text>
</comment>
<keyword evidence="2" id="KW-0274">FAD</keyword>
<dbReference type="Gene3D" id="2.40.110.10">
    <property type="entry name" value="Butyryl-CoA Dehydrogenase, subunit A, domain 2"/>
    <property type="match status" value="1"/>
</dbReference>
<evidence type="ECO:0000313" key="5">
    <source>
        <dbReference type="Proteomes" id="UP000654257"/>
    </source>
</evidence>
<organism evidence="4 5">
    <name type="scientific">Rhodococcoides trifolii</name>
    <dbReference type="NCBI Taxonomy" id="908250"/>
    <lineage>
        <taxon>Bacteria</taxon>
        <taxon>Bacillati</taxon>
        <taxon>Actinomycetota</taxon>
        <taxon>Actinomycetes</taxon>
        <taxon>Mycobacteriales</taxon>
        <taxon>Nocardiaceae</taxon>
        <taxon>Rhodococcoides</taxon>
    </lineage>
</organism>
<reference evidence="4" key="1">
    <citation type="journal article" date="2014" name="Int. J. Syst. Evol. Microbiol.">
        <title>Complete genome sequence of Corynebacterium casei LMG S-19264T (=DSM 44701T), isolated from a smear-ripened cheese.</title>
        <authorList>
            <consortium name="US DOE Joint Genome Institute (JGI-PGF)"/>
            <person name="Walter F."/>
            <person name="Albersmeier A."/>
            <person name="Kalinowski J."/>
            <person name="Ruckert C."/>
        </authorList>
    </citation>
    <scope>NUCLEOTIDE SEQUENCE</scope>
    <source>
        <strain evidence="4">CCM 7905</strain>
    </source>
</reference>
<gene>
    <name evidence="4" type="ORF">GCM10007304_06260</name>
</gene>
<dbReference type="SUPFAM" id="SSF47203">
    <property type="entry name" value="Acyl-CoA dehydrogenase C-terminal domain-like"/>
    <property type="match status" value="1"/>
</dbReference>
<dbReference type="AlphaFoldDB" id="A0A917CPT8"/>
<dbReference type="SUPFAM" id="SSF56645">
    <property type="entry name" value="Acyl-CoA dehydrogenase NM domain-like"/>
    <property type="match status" value="1"/>
</dbReference>
<dbReference type="InterPro" id="IPR036250">
    <property type="entry name" value="AcylCo_DH-like_C"/>
</dbReference>
<dbReference type="EMBL" id="BMCU01000001">
    <property type="protein sequence ID" value="GGF95170.1"/>
    <property type="molecule type" value="Genomic_DNA"/>
</dbReference>
<dbReference type="RefSeq" id="WP_188543217.1">
    <property type="nucleotide sequence ID" value="NZ_BMCU01000001.1"/>
</dbReference>
<dbReference type="InterPro" id="IPR046373">
    <property type="entry name" value="Acyl-CoA_Oxase/DH_mid-dom_sf"/>
</dbReference>
<dbReference type="PANTHER" id="PTHR43884">
    <property type="entry name" value="ACYL-COA DEHYDROGENASE"/>
    <property type="match status" value="1"/>
</dbReference>
<sequence length="371" mass="39544">MTAFMARERDLVRKHFPDLLDYLDSTPLMDMEGPDSKVIDQFRSAGGTKLTIPAEAGGLGASALDVVRIQRVFGSRSPSLGAGTTMHHLSLATLHEFSQSGSDDDRALVKSLVDQNAIVASGFSEGVTGGSVFVPTMKAVRTGDVYVINGSKKPCSLSRSMDLLTASVEVDTGERAIALIPAALPGISVREFWTSPILAGAESEEVVLENVEVPADLVLLNGEDDPDGETEMTGYLWFGMLVAASYLGAASNLLERVLAAGKNDYEGYVRAAADVEAGMGAIEAIARAVDDGERGEDISVRLLLARISIREALVRATASAVETLGGINFIRNPEIGYLASAIHAFAFHPPSRRTISETLQKYHQGEPFAFL</sequence>
<name>A0A917CPT8_9NOCA</name>
<dbReference type="Gene3D" id="1.10.540.10">
    <property type="entry name" value="Acyl-CoA dehydrogenase/oxidase, N-terminal domain"/>
    <property type="match status" value="1"/>
</dbReference>
<keyword evidence="1" id="KW-0285">Flavoprotein</keyword>
<evidence type="ECO:0000256" key="1">
    <source>
        <dbReference type="ARBA" id="ARBA00022630"/>
    </source>
</evidence>
<evidence type="ECO:0000256" key="3">
    <source>
        <dbReference type="ARBA" id="ARBA00023002"/>
    </source>
</evidence>
<dbReference type="Proteomes" id="UP000654257">
    <property type="component" value="Unassembled WGS sequence"/>
</dbReference>
<evidence type="ECO:0000256" key="2">
    <source>
        <dbReference type="ARBA" id="ARBA00022827"/>
    </source>
</evidence>
<dbReference type="InterPro" id="IPR037069">
    <property type="entry name" value="AcylCoA_DH/ox_N_sf"/>
</dbReference>
<protein>
    <submittedName>
        <fullName evidence="4">Oxidoreductase</fullName>
    </submittedName>
</protein>
<evidence type="ECO:0000313" key="4">
    <source>
        <dbReference type="EMBL" id="GGF95170.1"/>
    </source>
</evidence>
<accession>A0A917CPT8</accession>
<keyword evidence="5" id="KW-1185">Reference proteome</keyword>
<proteinExistence type="predicted"/>
<dbReference type="GO" id="GO:0003995">
    <property type="term" value="F:acyl-CoA dehydrogenase activity"/>
    <property type="evidence" value="ECO:0007669"/>
    <property type="project" value="TreeGrafter"/>
</dbReference>
<keyword evidence="3" id="KW-0560">Oxidoreductase</keyword>
<dbReference type="GO" id="GO:0050660">
    <property type="term" value="F:flavin adenine dinucleotide binding"/>
    <property type="evidence" value="ECO:0007669"/>
    <property type="project" value="InterPro"/>
</dbReference>
<reference evidence="4" key="2">
    <citation type="submission" date="2020-09" db="EMBL/GenBank/DDBJ databases">
        <authorList>
            <person name="Sun Q."/>
            <person name="Sedlacek I."/>
        </authorList>
    </citation>
    <scope>NUCLEOTIDE SEQUENCE</scope>
    <source>
        <strain evidence="4">CCM 7905</strain>
    </source>
</reference>
<dbReference type="PANTHER" id="PTHR43884:SF20">
    <property type="entry name" value="ACYL-COA DEHYDROGENASE FADE28"/>
    <property type="match status" value="1"/>
</dbReference>